<feature type="chain" id="PRO_5042483374" evidence="2">
    <location>
        <begin position="25"/>
        <end position="500"/>
    </location>
</feature>
<gene>
    <name evidence="4" type="primary">LOC105361147</name>
</gene>
<feature type="signal peptide" evidence="2">
    <location>
        <begin position="1"/>
        <end position="24"/>
    </location>
</feature>
<proteinExistence type="predicted"/>
<dbReference type="GeneID" id="105361147"/>
<evidence type="ECO:0000256" key="2">
    <source>
        <dbReference type="SAM" id="SignalP"/>
    </source>
</evidence>
<keyword evidence="2" id="KW-0732">Signal</keyword>
<dbReference type="RefSeq" id="XP_011496556.1">
    <property type="nucleotide sequence ID" value="XM_011498254.1"/>
</dbReference>
<sequence length="500" mass="56726">MSRSSAPVLTSLLLLLMLPPLLLLDATIVGAGSETSCSLKSCAILDAELLQDYVSSLNETELNVTYFNTEKELLPFGALPSDWSRLLLLQNRQPKGTPLHDNLLKLSRLLLAAHFESDEHHNWTDDGQSIDSVTTLDNLMVDSYTEFDDQHAPNIKFNSIEKNSDLINSSLDVIREIYNNENQLKDEKFPVNKDDPAATSYYDFLSFTISTTNFNQTFFESTKDNETSRNKSNKTLSIGENEDESFQVTTRTSGNSFIWSSSQLNELEEDNSYWSNSVVTGSSFASSTYSNEQSSEYSSENEAMHERSKEKFAISHLQIKDNKNENRNKNETSSISFSVLMSDGNTDFHRQKNNTVNHTDNFNINITNLLVRFDSDLKKKDSREELLTQSIEDFFADEDDINRNDDSNFVNSTDLVADNVEARRFMSSESLNNSSDRNEIMHDVPIMTDSNKVLVQNTETSIEIYPLNLSNLDNLDKVYTENFTFIESIADELFVTTNSI</sequence>
<feature type="region of interest" description="Disordered" evidence="1">
    <location>
        <begin position="285"/>
        <end position="308"/>
    </location>
</feature>
<name>A0AAJ6YEF4_9HYME</name>
<feature type="region of interest" description="Disordered" evidence="1">
    <location>
        <begin position="221"/>
        <end position="244"/>
    </location>
</feature>
<evidence type="ECO:0000256" key="1">
    <source>
        <dbReference type="SAM" id="MobiDB-lite"/>
    </source>
</evidence>
<evidence type="ECO:0000313" key="3">
    <source>
        <dbReference type="Proteomes" id="UP000695007"/>
    </source>
</evidence>
<feature type="compositionally biased region" description="Low complexity" evidence="1">
    <location>
        <begin position="286"/>
        <end position="301"/>
    </location>
</feature>
<protein>
    <submittedName>
        <fullName evidence="4">GATA zinc finger domain-containing protein 14-like</fullName>
    </submittedName>
</protein>
<reference evidence="4" key="1">
    <citation type="submission" date="2025-08" db="UniProtKB">
        <authorList>
            <consortium name="RefSeq"/>
        </authorList>
    </citation>
    <scope>IDENTIFICATION</scope>
</reference>
<accession>A0AAJ6YEF4</accession>
<dbReference type="KEGG" id="csol:105361147"/>
<dbReference type="AlphaFoldDB" id="A0AAJ6YEF4"/>
<dbReference type="Proteomes" id="UP000695007">
    <property type="component" value="Unplaced"/>
</dbReference>
<evidence type="ECO:0000313" key="4">
    <source>
        <dbReference type="RefSeq" id="XP_011496556.1"/>
    </source>
</evidence>
<keyword evidence="3" id="KW-1185">Reference proteome</keyword>
<organism evidence="3 4">
    <name type="scientific">Ceratosolen solmsi marchali</name>
    <dbReference type="NCBI Taxonomy" id="326594"/>
    <lineage>
        <taxon>Eukaryota</taxon>
        <taxon>Metazoa</taxon>
        <taxon>Ecdysozoa</taxon>
        <taxon>Arthropoda</taxon>
        <taxon>Hexapoda</taxon>
        <taxon>Insecta</taxon>
        <taxon>Pterygota</taxon>
        <taxon>Neoptera</taxon>
        <taxon>Endopterygota</taxon>
        <taxon>Hymenoptera</taxon>
        <taxon>Apocrita</taxon>
        <taxon>Proctotrupomorpha</taxon>
        <taxon>Chalcidoidea</taxon>
        <taxon>Agaonidae</taxon>
        <taxon>Agaoninae</taxon>
        <taxon>Ceratosolen</taxon>
    </lineage>
</organism>